<comment type="catalytic activity">
    <reaction evidence="9">
        <text>L-proline + NAD(+) = (S)-1-pyrroline-5-carboxylate + NADH + 2 H(+)</text>
        <dbReference type="Rhea" id="RHEA:14105"/>
        <dbReference type="ChEBI" id="CHEBI:15378"/>
        <dbReference type="ChEBI" id="CHEBI:17388"/>
        <dbReference type="ChEBI" id="CHEBI:57540"/>
        <dbReference type="ChEBI" id="CHEBI:57945"/>
        <dbReference type="ChEBI" id="CHEBI:60039"/>
        <dbReference type="EC" id="1.5.1.2"/>
    </reaction>
</comment>
<feature type="binding site" evidence="11">
    <location>
        <begin position="11"/>
        <end position="16"/>
    </location>
    <ligand>
        <name>NADP(+)</name>
        <dbReference type="ChEBI" id="CHEBI:58349"/>
    </ligand>
</feature>
<name>C8W4A2_DESAS</name>
<dbReference type="PANTHER" id="PTHR11645">
    <property type="entry name" value="PYRROLINE-5-CARBOXYLATE REDUCTASE"/>
    <property type="match status" value="1"/>
</dbReference>
<dbReference type="PROSITE" id="PS00521">
    <property type="entry name" value="P5CR"/>
    <property type="match status" value="1"/>
</dbReference>
<dbReference type="InterPro" id="IPR036291">
    <property type="entry name" value="NAD(P)-bd_dom_sf"/>
</dbReference>
<sequence length="272" mass="28339">MKITGSKLGFLGGGAMAEALIAGIVKQELLPCSQIAASDPNQARLSCLQKKYSVVVLKDNRELVNFSDIIILAVKPFVVDKILSEVKDIFKPGKLLISIAAGLKTAYLEELLDAPVPVVRVMPNTPALIGSGMSAVAAGKYADEIASEKTLAIFKAVGKAVMLAENLLDIVTGLSGSGPAYMYLILEALSDAGVRMGLPRDTATLLSAQTMIGAAGMLIETGEHAAVLKERVTTPGGTTAAGLFALEEAGVRTALMKAVEAATVRSRELSGR</sequence>
<dbReference type="STRING" id="485916.Dtox_1084"/>
<evidence type="ECO:0000256" key="3">
    <source>
        <dbReference type="ARBA" id="ARBA00022490"/>
    </source>
</evidence>
<evidence type="ECO:0000256" key="8">
    <source>
        <dbReference type="ARBA" id="ARBA00058118"/>
    </source>
</evidence>
<feature type="binding site" evidence="11">
    <location>
        <begin position="73"/>
        <end position="76"/>
    </location>
    <ligand>
        <name>NADP(+)</name>
        <dbReference type="ChEBI" id="CHEBI:58349"/>
    </ligand>
</feature>
<protein>
    <recommendedName>
        <fullName evidence="9 10">Pyrroline-5-carboxylate reductase</fullName>
        <shortName evidence="9">P5C reductase</shortName>
        <shortName evidence="9">P5CR</shortName>
        <ecNumber evidence="9 10">1.5.1.2</ecNumber>
    </recommendedName>
    <alternativeName>
        <fullName evidence="9">PCA reductase</fullName>
    </alternativeName>
</protein>
<comment type="similarity">
    <text evidence="2 9 12">Belongs to the pyrroline-5-carboxylate reductase family.</text>
</comment>
<dbReference type="InterPro" id="IPR000304">
    <property type="entry name" value="Pyrroline-COOH_reductase"/>
</dbReference>
<dbReference type="UniPathway" id="UPA00098">
    <property type="reaction ID" value="UER00361"/>
</dbReference>
<keyword evidence="3 9" id="KW-0963">Cytoplasm</keyword>
<evidence type="ECO:0000256" key="4">
    <source>
        <dbReference type="ARBA" id="ARBA00022605"/>
    </source>
</evidence>
<feature type="binding site" evidence="11">
    <location>
        <position position="60"/>
    </location>
    <ligand>
        <name>NADPH</name>
        <dbReference type="ChEBI" id="CHEBI:57783"/>
    </ligand>
</feature>
<comment type="function">
    <text evidence="8 9">Catalyzes the reduction of 1-pyrroline-5-carboxylate (PCA) to L-proline.</text>
</comment>
<keyword evidence="16" id="KW-1185">Reference proteome</keyword>
<dbReference type="KEGG" id="dae:Dtox_1084"/>
<dbReference type="EMBL" id="CP001720">
    <property type="protein sequence ID" value="ACV61970.1"/>
    <property type="molecule type" value="Genomic_DNA"/>
</dbReference>
<keyword evidence="4 9" id="KW-0028">Amino-acid biosynthesis</keyword>
<comment type="subcellular location">
    <subcellularLocation>
        <location evidence="1 9">Cytoplasm</location>
    </subcellularLocation>
</comment>
<dbReference type="RefSeq" id="WP_015756685.1">
    <property type="nucleotide sequence ID" value="NC_013216.1"/>
</dbReference>
<dbReference type="EC" id="1.5.1.2" evidence="9 10"/>
<proteinExistence type="inferred from homology"/>
<dbReference type="Pfam" id="PF14748">
    <property type="entry name" value="P5CR_dimer"/>
    <property type="match status" value="1"/>
</dbReference>
<evidence type="ECO:0000259" key="13">
    <source>
        <dbReference type="Pfam" id="PF03807"/>
    </source>
</evidence>
<dbReference type="HAMAP" id="MF_01925">
    <property type="entry name" value="P5C_reductase"/>
    <property type="match status" value="1"/>
</dbReference>
<dbReference type="PANTHER" id="PTHR11645:SF0">
    <property type="entry name" value="PYRROLINE-5-CARBOXYLATE REDUCTASE 3"/>
    <property type="match status" value="1"/>
</dbReference>
<dbReference type="SUPFAM" id="SSF48179">
    <property type="entry name" value="6-phosphogluconate dehydrogenase C-terminal domain-like"/>
    <property type="match status" value="1"/>
</dbReference>
<evidence type="ECO:0000256" key="5">
    <source>
        <dbReference type="ARBA" id="ARBA00022650"/>
    </source>
</evidence>
<dbReference type="PIRSF" id="PIRSF000193">
    <property type="entry name" value="Pyrrol-5-carb_rd"/>
    <property type="match status" value="1"/>
</dbReference>
<keyword evidence="6 9" id="KW-0521">NADP</keyword>
<dbReference type="Gene3D" id="3.40.50.720">
    <property type="entry name" value="NAD(P)-binding Rossmann-like Domain"/>
    <property type="match status" value="1"/>
</dbReference>
<evidence type="ECO:0000313" key="15">
    <source>
        <dbReference type="EMBL" id="ACV61970.1"/>
    </source>
</evidence>
<keyword evidence="5 9" id="KW-0641">Proline biosynthesis</keyword>
<dbReference type="OrthoDB" id="9805754at2"/>
<evidence type="ECO:0000256" key="2">
    <source>
        <dbReference type="ARBA" id="ARBA00005525"/>
    </source>
</evidence>
<dbReference type="eggNOG" id="COG0345">
    <property type="taxonomic scope" value="Bacteria"/>
</dbReference>
<evidence type="ECO:0000256" key="7">
    <source>
        <dbReference type="ARBA" id="ARBA00023002"/>
    </source>
</evidence>
<accession>C8W4A2</accession>
<dbReference type="InterPro" id="IPR028939">
    <property type="entry name" value="P5C_Rdtase_cat_N"/>
</dbReference>
<dbReference type="GO" id="GO:0004735">
    <property type="term" value="F:pyrroline-5-carboxylate reductase activity"/>
    <property type="evidence" value="ECO:0007669"/>
    <property type="project" value="UniProtKB-UniRule"/>
</dbReference>
<evidence type="ECO:0000256" key="10">
    <source>
        <dbReference type="NCBIfam" id="TIGR00112"/>
    </source>
</evidence>
<dbReference type="HOGENOM" id="CLU_042344_3_1_9"/>
<dbReference type="FunFam" id="1.10.3730.10:FF:000001">
    <property type="entry name" value="Pyrroline-5-carboxylate reductase"/>
    <property type="match status" value="1"/>
</dbReference>
<dbReference type="GO" id="GO:0055129">
    <property type="term" value="P:L-proline biosynthetic process"/>
    <property type="evidence" value="ECO:0007669"/>
    <property type="project" value="UniProtKB-UniRule"/>
</dbReference>
<keyword evidence="7 9" id="KW-0560">Oxidoreductase</keyword>
<evidence type="ECO:0000256" key="11">
    <source>
        <dbReference type="PIRSR" id="PIRSR000193-1"/>
    </source>
</evidence>
<dbReference type="InterPro" id="IPR029036">
    <property type="entry name" value="P5CR_dimer"/>
</dbReference>
<dbReference type="Pfam" id="PF03807">
    <property type="entry name" value="F420_oxidored"/>
    <property type="match status" value="1"/>
</dbReference>
<evidence type="ECO:0000256" key="1">
    <source>
        <dbReference type="ARBA" id="ARBA00004496"/>
    </source>
</evidence>
<evidence type="ECO:0000259" key="14">
    <source>
        <dbReference type="Pfam" id="PF14748"/>
    </source>
</evidence>
<feature type="domain" description="Pyrroline-5-carboxylate reductase dimerisation" evidence="14">
    <location>
        <begin position="165"/>
        <end position="269"/>
    </location>
</feature>
<organism evidence="15 16">
    <name type="scientific">Desulfofarcimen acetoxidans (strain ATCC 49208 / DSM 771 / KCTC 5769 / VKM B-1644 / 5575)</name>
    <name type="common">Desulfotomaculum acetoxidans</name>
    <dbReference type="NCBI Taxonomy" id="485916"/>
    <lineage>
        <taxon>Bacteria</taxon>
        <taxon>Bacillati</taxon>
        <taxon>Bacillota</taxon>
        <taxon>Clostridia</taxon>
        <taxon>Eubacteriales</taxon>
        <taxon>Peptococcaceae</taxon>
        <taxon>Desulfofarcimen</taxon>
    </lineage>
</organism>
<dbReference type="GO" id="GO:0005737">
    <property type="term" value="C:cytoplasm"/>
    <property type="evidence" value="ECO:0007669"/>
    <property type="project" value="UniProtKB-SubCell"/>
</dbReference>
<dbReference type="SUPFAM" id="SSF51735">
    <property type="entry name" value="NAD(P)-binding Rossmann-fold domains"/>
    <property type="match status" value="1"/>
</dbReference>
<evidence type="ECO:0000313" key="16">
    <source>
        <dbReference type="Proteomes" id="UP000002217"/>
    </source>
</evidence>
<reference evidence="15 16" key="1">
    <citation type="journal article" date="2009" name="Stand. Genomic Sci.">
        <title>Complete genome sequence of Desulfotomaculum acetoxidans type strain (5575).</title>
        <authorList>
            <person name="Spring S."/>
            <person name="Lapidus A."/>
            <person name="Schroder M."/>
            <person name="Gleim D."/>
            <person name="Sims D."/>
            <person name="Meincke L."/>
            <person name="Glavina Del Rio T."/>
            <person name="Tice H."/>
            <person name="Copeland A."/>
            <person name="Cheng J.F."/>
            <person name="Lucas S."/>
            <person name="Chen F."/>
            <person name="Nolan M."/>
            <person name="Bruce D."/>
            <person name="Goodwin L."/>
            <person name="Pitluck S."/>
            <person name="Ivanova N."/>
            <person name="Mavromatis K."/>
            <person name="Mikhailova N."/>
            <person name="Pati A."/>
            <person name="Chen A."/>
            <person name="Palaniappan K."/>
            <person name="Land M."/>
            <person name="Hauser L."/>
            <person name="Chang Y.J."/>
            <person name="Jeffries C.D."/>
            <person name="Chain P."/>
            <person name="Saunders E."/>
            <person name="Brettin T."/>
            <person name="Detter J.C."/>
            <person name="Goker M."/>
            <person name="Bristow J."/>
            <person name="Eisen J.A."/>
            <person name="Markowitz V."/>
            <person name="Hugenholtz P."/>
            <person name="Kyrpides N.C."/>
            <person name="Klenk H.P."/>
            <person name="Han C."/>
        </authorList>
    </citation>
    <scope>NUCLEOTIDE SEQUENCE [LARGE SCALE GENOMIC DNA]</scope>
    <source>
        <strain evidence="16">ATCC 49208 / DSM 771 / VKM B-1644</strain>
    </source>
</reference>
<dbReference type="NCBIfam" id="TIGR00112">
    <property type="entry name" value="proC"/>
    <property type="match status" value="1"/>
</dbReference>
<evidence type="ECO:0000256" key="6">
    <source>
        <dbReference type="ARBA" id="ARBA00022857"/>
    </source>
</evidence>
<dbReference type="InterPro" id="IPR008927">
    <property type="entry name" value="6-PGluconate_DH-like_C_sf"/>
</dbReference>
<dbReference type="Proteomes" id="UP000002217">
    <property type="component" value="Chromosome"/>
</dbReference>
<comment type="catalytic activity">
    <reaction evidence="9 12">
        <text>L-proline + NADP(+) = (S)-1-pyrroline-5-carboxylate + NADPH + 2 H(+)</text>
        <dbReference type="Rhea" id="RHEA:14109"/>
        <dbReference type="ChEBI" id="CHEBI:15378"/>
        <dbReference type="ChEBI" id="CHEBI:17388"/>
        <dbReference type="ChEBI" id="CHEBI:57783"/>
        <dbReference type="ChEBI" id="CHEBI:58349"/>
        <dbReference type="ChEBI" id="CHEBI:60039"/>
        <dbReference type="EC" id="1.5.1.2"/>
    </reaction>
</comment>
<comment type="pathway">
    <text evidence="9 12">Amino-acid biosynthesis; L-proline biosynthesis; L-proline from L-glutamate 5-semialdehyde: step 1/1.</text>
</comment>
<dbReference type="Gene3D" id="1.10.3730.10">
    <property type="entry name" value="ProC C-terminal domain-like"/>
    <property type="match status" value="1"/>
</dbReference>
<evidence type="ECO:0000256" key="9">
    <source>
        <dbReference type="HAMAP-Rule" id="MF_01925"/>
    </source>
</evidence>
<dbReference type="AlphaFoldDB" id="C8W4A2"/>
<dbReference type="InterPro" id="IPR053790">
    <property type="entry name" value="P5CR-like_CS"/>
</dbReference>
<evidence type="ECO:0000256" key="12">
    <source>
        <dbReference type="RuleBase" id="RU003903"/>
    </source>
</evidence>
<gene>
    <name evidence="9" type="primary">proC</name>
    <name evidence="15" type="ordered locus">Dtox_1084</name>
</gene>
<dbReference type="FunFam" id="3.40.50.720:FF:000190">
    <property type="entry name" value="Pyrroline-5-carboxylate reductase"/>
    <property type="match status" value="1"/>
</dbReference>
<feature type="domain" description="Pyrroline-5-carboxylate reductase catalytic N-terminal" evidence="13">
    <location>
        <begin position="7"/>
        <end position="102"/>
    </location>
</feature>